<dbReference type="EMBL" id="AY380826">
    <property type="protein sequence ID" value="AAU10963.1"/>
    <property type="molecule type" value="Genomic_DNA"/>
</dbReference>
<dbReference type="Proteomes" id="UP000106699">
    <property type="component" value="Segment"/>
</dbReference>
<organism evidence="1 2">
    <name type="scientific">lymphocystis disease virus-China</name>
    <dbReference type="NCBI Taxonomy" id="256729"/>
    <lineage>
        <taxon>Viruses</taxon>
        <taxon>Varidnaviria</taxon>
        <taxon>Bamfordvirae</taxon>
        <taxon>Nucleocytoviricota</taxon>
        <taxon>Megaviricetes</taxon>
        <taxon>Pimascovirales</taxon>
        <taxon>Pimascovirales incertae sedis</taxon>
        <taxon>Iridoviridae</taxon>
        <taxon>Alphairidovirinae</taxon>
        <taxon>Lymphocystivirus</taxon>
        <taxon>Lymphocystivirus paralichthys1</taxon>
        <taxon>Lymphocystis disease virus 2</taxon>
    </lineage>
</organism>
<evidence type="ECO:0000313" key="1">
    <source>
        <dbReference type="EMBL" id="AAU10963.1"/>
    </source>
</evidence>
<sequence length="40" mass="4641">MFKNNLLIINLLRSKIFELYAILSLCKEVKASLIIPYSIN</sequence>
<keyword evidence="2" id="KW-1185">Reference proteome</keyword>
<name>Q677Z4_9VIRU</name>
<evidence type="ECO:0000313" key="2">
    <source>
        <dbReference type="Proteomes" id="UP000106699"/>
    </source>
</evidence>
<reference evidence="1 2" key="1">
    <citation type="journal article" date="2004" name="J. Virol.">
        <title>Complete genome sequence of lymphocystis disease virus isolated from China.</title>
        <authorList>
            <person name="Zhang Q.Y."/>
            <person name="Xiao F."/>
            <person name="Xie J."/>
            <person name="Li Z.Q."/>
            <person name="Gui J.F."/>
        </authorList>
    </citation>
    <scope>NUCLEOTIDE SEQUENCE [LARGE SCALE GENOMIC DNA]</scope>
</reference>
<dbReference type="GeneID" id="2979129"/>
<protein>
    <submittedName>
        <fullName evidence="1">Uncharacterized protein</fullName>
    </submittedName>
</protein>
<proteinExistence type="predicted"/>
<dbReference type="RefSeq" id="YP_073624.1">
    <property type="nucleotide sequence ID" value="NC_005902.1"/>
</dbReference>
<dbReference type="KEGG" id="vg:2979129"/>
<accession>Q677Z4</accession>